<dbReference type="InterPro" id="IPR050523">
    <property type="entry name" value="AKR_Detox_Biosynth"/>
</dbReference>
<proteinExistence type="predicted"/>
<dbReference type="Gene3D" id="3.20.20.100">
    <property type="entry name" value="NADP-dependent oxidoreductase domain"/>
    <property type="match status" value="1"/>
</dbReference>
<evidence type="ECO:0000313" key="3">
    <source>
        <dbReference type="EMBL" id="EGA68380.1"/>
    </source>
</evidence>
<dbReference type="SUPFAM" id="SSF51430">
    <property type="entry name" value="NAD(P)-linked oxidoreductase"/>
    <property type="match status" value="1"/>
</dbReference>
<dbReference type="OrthoDB" id="9772407at2"/>
<evidence type="ECO:0000256" key="1">
    <source>
        <dbReference type="ARBA" id="ARBA00023002"/>
    </source>
</evidence>
<dbReference type="InterPro" id="IPR023210">
    <property type="entry name" value="NADP_OxRdtase_dom"/>
</dbReference>
<dbReference type="RefSeq" id="WP_008080782.1">
    <property type="nucleotide sequence ID" value="NZ_AEVT01000107.1"/>
</dbReference>
<feature type="domain" description="NADP-dependent oxidoreductase" evidence="2">
    <location>
        <begin position="39"/>
        <end position="347"/>
    </location>
</feature>
<gene>
    <name evidence="3" type="ORF">VISI1226_08874</name>
</gene>
<dbReference type="Pfam" id="PF00248">
    <property type="entry name" value="Aldo_ket_red"/>
    <property type="match status" value="1"/>
</dbReference>
<dbReference type="GO" id="GO:0005829">
    <property type="term" value="C:cytosol"/>
    <property type="evidence" value="ECO:0007669"/>
    <property type="project" value="UniProtKB-ARBA"/>
</dbReference>
<protein>
    <submittedName>
        <fullName evidence="3">Aldo/keto reductase</fullName>
    </submittedName>
</protein>
<dbReference type="PANTHER" id="PTHR43364">
    <property type="entry name" value="NADH-SPECIFIC METHYLGLYOXAL REDUCTASE-RELATED"/>
    <property type="match status" value="1"/>
</dbReference>
<dbReference type="PRINTS" id="PR00069">
    <property type="entry name" value="ALDKETRDTASE"/>
</dbReference>
<dbReference type="FunFam" id="3.20.20.100:FF:000004">
    <property type="entry name" value="Oxidoreductase, aldo/keto reductase"/>
    <property type="match status" value="1"/>
</dbReference>
<dbReference type="GO" id="GO:0016491">
    <property type="term" value="F:oxidoreductase activity"/>
    <property type="evidence" value="ECO:0007669"/>
    <property type="project" value="UniProtKB-KW"/>
</dbReference>
<dbReference type="CDD" id="cd19080">
    <property type="entry name" value="AKR_AKR9A_9B"/>
    <property type="match status" value="1"/>
</dbReference>
<reference evidence="3 4" key="1">
    <citation type="journal article" date="2012" name="Int. J. Syst. Evol. Microbiol.">
        <title>Vibrio caribbeanicus sp. nov., isolated from the marine sponge Scleritoderma cyanea.</title>
        <authorList>
            <person name="Hoffmann M."/>
            <person name="Monday S.R."/>
            <person name="Allard M.W."/>
            <person name="Strain E.A."/>
            <person name="Whittaker P."/>
            <person name="Naum M."/>
            <person name="McCarthy P.J."/>
            <person name="Lopez J.V."/>
            <person name="Fischer M."/>
            <person name="Brown E.W."/>
        </authorList>
    </citation>
    <scope>NUCLEOTIDE SEQUENCE [LARGE SCALE GENOMIC DNA]</scope>
    <source>
        <strain evidence="4">DSMZ 21326</strain>
    </source>
</reference>
<dbReference type="InterPro" id="IPR020471">
    <property type="entry name" value="AKR"/>
</dbReference>
<dbReference type="PANTHER" id="PTHR43364:SF4">
    <property type="entry name" value="NAD(P)-LINKED OXIDOREDUCTASE SUPERFAMILY PROTEIN"/>
    <property type="match status" value="1"/>
</dbReference>
<dbReference type="EMBL" id="AEVT01000107">
    <property type="protein sequence ID" value="EGA68380.1"/>
    <property type="molecule type" value="Genomic_DNA"/>
</dbReference>
<sequence>MTDALSKDLPFDTIESNQNTIESLTTYRLLGNTGLRVSPLAFGAGTFGGEWGDAWSSSKEQAKRIFSRYIEAGGNFFDTSDIYQNGQSEVWLGELLKQAGNRDRMVISTKGTQNQFAGDPNGGGNGSKHIVKAVDASLKRLGTDYIDLYFLHQWDMRTPLEEVLYTFERLVQQGKILHYGLSNFPAWYVAKMQTIAEKNHFSPVSAIQNQYSLAARHSDYEHLPMCKALNIGFTAWSPLANGLLTGKYQVDAQGKLTGSGRLTETWTTDPSVANLASEKNVKLIAELLKIAQVTGRSPSQIALNWMLKHQGVTSAIIGARKLEQLEDNLLALEFHLDSEHVESLNRLSAMEPISPYSYHTDAMQELIHTGTRVETMV</sequence>
<evidence type="ECO:0000313" key="4">
    <source>
        <dbReference type="Proteomes" id="UP000006228"/>
    </source>
</evidence>
<dbReference type="Proteomes" id="UP000006228">
    <property type="component" value="Unassembled WGS sequence"/>
</dbReference>
<dbReference type="InterPro" id="IPR036812">
    <property type="entry name" value="NAD(P)_OxRdtase_dom_sf"/>
</dbReference>
<comment type="caution">
    <text evidence="3">The sequence shown here is derived from an EMBL/GenBank/DDBJ whole genome shotgun (WGS) entry which is preliminary data.</text>
</comment>
<dbReference type="eggNOG" id="COG0667">
    <property type="taxonomic scope" value="Bacteria"/>
</dbReference>
<evidence type="ECO:0000259" key="2">
    <source>
        <dbReference type="Pfam" id="PF00248"/>
    </source>
</evidence>
<dbReference type="GeneID" id="95571145"/>
<dbReference type="AlphaFoldDB" id="E8MC75"/>
<accession>E8MC75</accession>
<organism evidence="3 4">
    <name type="scientific">Vibrio sinaloensis DSM 21326</name>
    <dbReference type="NCBI Taxonomy" id="945550"/>
    <lineage>
        <taxon>Bacteria</taxon>
        <taxon>Pseudomonadati</taxon>
        <taxon>Pseudomonadota</taxon>
        <taxon>Gammaproteobacteria</taxon>
        <taxon>Vibrionales</taxon>
        <taxon>Vibrionaceae</taxon>
        <taxon>Vibrio</taxon>
        <taxon>Vibrio oreintalis group</taxon>
    </lineage>
</organism>
<name>E8MC75_PHOS4</name>
<keyword evidence="1" id="KW-0560">Oxidoreductase</keyword>